<keyword evidence="1" id="KW-0812">Transmembrane</keyword>
<reference evidence="2" key="1">
    <citation type="submission" date="2023-03" db="EMBL/GenBank/DDBJ databases">
        <title>Massive genome expansion in bonnet fungi (Mycena s.s.) driven by repeated elements and novel gene families across ecological guilds.</title>
        <authorList>
            <consortium name="Lawrence Berkeley National Laboratory"/>
            <person name="Harder C.B."/>
            <person name="Miyauchi S."/>
            <person name="Viragh M."/>
            <person name="Kuo A."/>
            <person name="Thoen E."/>
            <person name="Andreopoulos B."/>
            <person name="Lu D."/>
            <person name="Skrede I."/>
            <person name="Drula E."/>
            <person name="Henrissat B."/>
            <person name="Morin E."/>
            <person name="Kohler A."/>
            <person name="Barry K."/>
            <person name="LaButti K."/>
            <person name="Morin E."/>
            <person name="Salamov A."/>
            <person name="Lipzen A."/>
            <person name="Mereny Z."/>
            <person name="Hegedus B."/>
            <person name="Baldrian P."/>
            <person name="Stursova M."/>
            <person name="Weitz H."/>
            <person name="Taylor A."/>
            <person name="Grigoriev I.V."/>
            <person name="Nagy L.G."/>
            <person name="Martin F."/>
            <person name="Kauserud H."/>
        </authorList>
    </citation>
    <scope>NUCLEOTIDE SEQUENCE</scope>
    <source>
        <strain evidence="2">CBHHK002</strain>
    </source>
</reference>
<protein>
    <submittedName>
        <fullName evidence="2">Uncharacterized protein</fullName>
    </submittedName>
</protein>
<gene>
    <name evidence="2" type="ORF">DFH08DRAFT_900642</name>
</gene>
<organism evidence="2 3">
    <name type="scientific">Mycena albidolilacea</name>
    <dbReference type="NCBI Taxonomy" id="1033008"/>
    <lineage>
        <taxon>Eukaryota</taxon>
        <taxon>Fungi</taxon>
        <taxon>Dikarya</taxon>
        <taxon>Basidiomycota</taxon>
        <taxon>Agaricomycotina</taxon>
        <taxon>Agaricomycetes</taxon>
        <taxon>Agaricomycetidae</taxon>
        <taxon>Agaricales</taxon>
        <taxon>Marasmiineae</taxon>
        <taxon>Mycenaceae</taxon>
        <taxon>Mycena</taxon>
    </lineage>
</organism>
<evidence type="ECO:0000313" key="2">
    <source>
        <dbReference type="EMBL" id="KAJ7307773.1"/>
    </source>
</evidence>
<keyword evidence="1" id="KW-1133">Transmembrane helix</keyword>
<keyword evidence="1" id="KW-0472">Membrane</keyword>
<sequence>MIWFLAEAGSNMVMNLLLILASSCPQASLIFGFHKQVFIGPPLIYWPTFDFVANFCQFIPLLLKRSLRILTWWISTFSMLPTIL</sequence>
<name>A0AAD6Z5B5_9AGAR</name>
<accession>A0AAD6Z5B5</accession>
<feature type="transmembrane region" description="Helical" evidence="1">
    <location>
        <begin position="12"/>
        <end position="31"/>
    </location>
</feature>
<dbReference type="AlphaFoldDB" id="A0AAD6Z5B5"/>
<comment type="caution">
    <text evidence="2">The sequence shown here is derived from an EMBL/GenBank/DDBJ whole genome shotgun (WGS) entry which is preliminary data.</text>
</comment>
<dbReference type="EMBL" id="JARIHO010000087">
    <property type="protein sequence ID" value="KAJ7307773.1"/>
    <property type="molecule type" value="Genomic_DNA"/>
</dbReference>
<evidence type="ECO:0000256" key="1">
    <source>
        <dbReference type="SAM" id="Phobius"/>
    </source>
</evidence>
<keyword evidence="3" id="KW-1185">Reference proteome</keyword>
<proteinExistence type="predicted"/>
<feature type="transmembrane region" description="Helical" evidence="1">
    <location>
        <begin position="43"/>
        <end position="63"/>
    </location>
</feature>
<dbReference type="Proteomes" id="UP001218218">
    <property type="component" value="Unassembled WGS sequence"/>
</dbReference>
<evidence type="ECO:0000313" key="3">
    <source>
        <dbReference type="Proteomes" id="UP001218218"/>
    </source>
</evidence>
<feature type="non-terminal residue" evidence="2">
    <location>
        <position position="84"/>
    </location>
</feature>